<dbReference type="AlphaFoldDB" id="A0A0D6M4A5"/>
<organism evidence="4 5">
    <name type="scientific">Ancylostoma ceylanicum</name>
    <dbReference type="NCBI Taxonomy" id="53326"/>
    <lineage>
        <taxon>Eukaryota</taxon>
        <taxon>Metazoa</taxon>
        <taxon>Ecdysozoa</taxon>
        <taxon>Nematoda</taxon>
        <taxon>Chromadorea</taxon>
        <taxon>Rhabditida</taxon>
        <taxon>Rhabditina</taxon>
        <taxon>Rhabditomorpha</taxon>
        <taxon>Strongyloidea</taxon>
        <taxon>Ancylostomatidae</taxon>
        <taxon>Ancylostomatinae</taxon>
        <taxon>Ancylostoma</taxon>
    </lineage>
</organism>
<keyword evidence="1" id="KW-1015">Disulfide bond</keyword>
<dbReference type="CDD" id="cd00041">
    <property type="entry name" value="CUB"/>
    <property type="match status" value="1"/>
</dbReference>
<feature type="domain" description="CUB" evidence="3">
    <location>
        <begin position="481"/>
        <end position="600"/>
    </location>
</feature>
<gene>
    <name evidence="4" type="ORF">ANCCEY_01920</name>
</gene>
<evidence type="ECO:0000259" key="3">
    <source>
        <dbReference type="PROSITE" id="PS01180"/>
    </source>
</evidence>
<dbReference type="PANTHER" id="PTHR47537:SF2">
    <property type="entry name" value="CUBILIN"/>
    <property type="match status" value="1"/>
</dbReference>
<dbReference type="Gene3D" id="2.60.120.290">
    <property type="entry name" value="Spermadhesin, CUB domain"/>
    <property type="match status" value="4"/>
</dbReference>
<name>A0A0D6M4A5_9BILA</name>
<keyword evidence="5" id="KW-1185">Reference proteome</keyword>
<dbReference type="InterPro" id="IPR000859">
    <property type="entry name" value="CUB_dom"/>
</dbReference>
<accession>A0A0D6M4A5</accession>
<dbReference type="SUPFAM" id="SSF49854">
    <property type="entry name" value="Spermadhesin, CUB domain"/>
    <property type="match status" value="4"/>
</dbReference>
<feature type="domain" description="CUB" evidence="3">
    <location>
        <begin position="324"/>
        <end position="463"/>
    </location>
</feature>
<dbReference type="InterPro" id="IPR035914">
    <property type="entry name" value="Sperma_CUB_dom_sf"/>
</dbReference>
<dbReference type="EMBL" id="KE124802">
    <property type="protein sequence ID" value="EPB78965.1"/>
    <property type="molecule type" value="Genomic_DNA"/>
</dbReference>
<proteinExistence type="predicted"/>
<dbReference type="GO" id="GO:0005886">
    <property type="term" value="C:plasma membrane"/>
    <property type="evidence" value="ECO:0007669"/>
    <property type="project" value="TreeGrafter"/>
</dbReference>
<dbReference type="PANTHER" id="PTHR47537">
    <property type="entry name" value="CUBILIN"/>
    <property type="match status" value="1"/>
</dbReference>
<dbReference type="Proteomes" id="UP000054495">
    <property type="component" value="Unassembled WGS sequence"/>
</dbReference>
<dbReference type="FunFam" id="2.60.120.290:FF:000058">
    <property type="entry name" value="CUB domaincontaining protein"/>
    <property type="match status" value="1"/>
</dbReference>
<dbReference type="InterPro" id="IPR053207">
    <property type="entry name" value="Non-NMDA_GluR_Accessory"/>
</dbReference>
<evidence type="ECO:0000313" key="4">
    <source>
        <dbReference type="EMBL" id="EPB78965.1"/>
    </source>
</evidence>
<comment type="caution">
    <text evidence="2">Lacks conserved residue(s) required for the propagation of feature annotation.</text>
</comment>
<reference evidence="4 5" key="1">
    <citation type="submission" date="2013-05" db="EMBL/GenBank/DDBJ databases">
        <title>Draft genome of the parasitic nematode Anyclostoma ceylanicum.</title>
        <authorList>
            <person name="Mitreva M."/>
        </authorList>
    </citation>
    <scope>NUCLEOTIDE SEQUENCE [LARGE SCALE GENOMIC DNA]</scope>
</reference>
<dbReference type="PROSITE" id="PS01180">
    <property type="entry name" value="CUB"/>
    <property type="match status" value="2"/>
</dbReference>
<evidence type="ECO:0000313" key="5">
    <source>
        <dbReference type="Proteomes" id="UP000054495"/>
    </source>
</evidence>
<protein>
    <submittedName>
        <fullName evidence="4">CUB domain protein</fullName>
    </submittedName>
</protein>
<evidence type="ECO:0000256" key="2">
    <source>
        <dbReference type="PROSITE-ProRule" id="PRU00059"/>
    </source>
</evidence>
<sequence>MGDMELNSDFLDSPLLLYHSSIAFPAWNPFWGCKVCEQREPAQALAYPERVGKHSTQHHHHRSASARLVWLRWKMLPYSAVLRILTADIVLLTVAAVPYCPCVLFNTTGKFYSPNYPANLEDIDCLFYHFRAPPGWLVQITFSTFSLPVRNLRKFGEAQLFGQDVEATGTSIIHWGEVYEFSEREPLEQDKEDSARSAHHDLWEEGKSSSDFEYRKNAENYLNDGIEIADCSYRIEKTKGVLYSPGYPYYYRSFVNCTYILPQRKGHRIVLSSGEIQLGKEASIDIFETTNGAGNNYDKGRGFVIEFTYEAAVWRSSEEVAGECSTTITSENEKTGTLSSTKLNLKGSNLPNKCRIIFQGYPNERVSVKFTHFNLYVPENKNLSKRCADVDHLTADVRVGARLSRIDEWCGDRTPPQLMSSTNLLQLEYTTKCMLDGDLLQSSRALRESAKNDVGFRLEYKFHTDWDMQHMRARGDRDKGCRFVFNSSVQSSGKLWSVNYPGLYPRSLYCEYIFHGSDEQTVHIHFEYFDVEGFNQCDETTQSDFVLFSNYQTHDRTNRRFCGKVAPRGPILSESNYFRMIFSTNDIFDATGFYAHYQFITQREFFGGLVSHKSWRQAWS</sequence>
<evidence type="ECO:0000256" key="1">
    <source>
        <dbReference type="ARBA" id="ARBA00023157"/>
    </source>
</evidence>
<dbReference type="Pfam" id="PF00431">
    <property type="entry name" value="CUB"/>
    <property type="match status" value="3"/>
</dbReference>
<dbReference type="SMART" id="SM00042">
    <property type="entry name" value="CUB"/>
    <property type="match status" value="2"/>
</dbReference>